<evidence type="ECO:0000313" key="3">
    <source>
        <dbReference type="Proteomes" id="UP000051448"/>
    </source>
</evidence>
<accession>A0A0R1MLP6</accession>
<dbReference type="RefSeq" id="WP_057869869.1">
    <property type="nucleotide sequence ID" value="NZ_AZDX01000026.1"/>
</dbReference>
<dbReference type="Proteomes" id="UP000051448">
    <property type="component" value="Unassembled WGS sequence"/>
</dbReference>
<comment type="caution">
    <text evidence="2">The sequence shown here is derived from an EMBL/GenBank/DDBJ whole genome shotgun (WGS) entry which is preliminary data.</text>
</comment>
<feature type="compositionally biased region" description="Basic and acidic residues" evidence="1">
    <location>
        <begin position="36"/>
        <end position="59"/>
    </location>
</feature>
<evidence type="ECO:0000313" key="2">
    <source>
        <dbReference type="EMBL" id="KRL06306.1"/>
    </source>
</evidence>
<dbReference type="PATRIC" id="fig|1423759.3.peg.927"/>
<gene>
    <name evidence="2" type="ORF">FC92_GL000878</name>
</gene>
<protein>
    <recommendedName>
        <fullName evidence="4">LtrC-like protein</fullName>
    </recommendedName>
</protein>
<evidence type="ECO:0000256" key="1">
    <source>
        <dbReference type="SAM" id="MobiDB-lite"/>
    </source>
</evidence>
<keyword evidence="3" id="KW-1185">Reference proteome</keyword>
<feature type="region of interest" description="Disordered" evidence="1">
    <location>
        <begin position="34"/>
        <end position="59"/>
    </location>
</feature>
<reference evidence="2 3" key="1">
    <citation type="journal article" date="2015" name="Genome Announc.">
        <title>Expanding the biotechnology potential of lactobacilli through comparative genomics of 213 strains and associated genera.</title>
        <authorList>
            <person name="Sun Z."/>
            <person name="Harris H.M."/>
            <person name="McCann A."/>
            <person name="Guo C."/>
            <person name="Argimon S."/>
            <person name="Zhang W."/>
            <person name="Yang X."/>
            <person name="Jeffery I.B."/>
            <person name="Cooney J.C."/>
            <person name="Kagawa T.F."/>
            <person name="Liu W."/>
            <person name="Song Y."/>
            <person name="Salvetti E."/>
            <person name="Wrobel A."/>
            <person name="Rasinkangas P."/>
            <person name="Parkhill J."/>
            <person name="Rea M.C."/>
            <person name="O'Sullivan O."/>
            <person name="Ritari J."/>
            <person name="Douillard F.P."/>
            <person name="Paul Ross R."/>
            <person name="Yang R."/>
            <person name="Briner A.E."/>
            <person name="Felis G.E."/>
            <person name="de Vos W.M."/>
            <person name="Barrangou R."/>
            <person name="Klaenhammer T.R."/>
            <person name="Caufield P.W."/>
            <person name="Cui Y."/>
            <person name="Zhang H."/>
            <person name="O'Toole P.W."/>
        </authorList>
    </citation>
    <scope>NUCLEOTIDE SEQUENCE [LARGE SCALE GENOMIC DNA]</scope>
    <source>
        <strain evidence="2 3">DSM 19519</strain>
    </source>
</reference>
<evidence type="ECO:0008006" key="4">
    <source>
        <dbReference type="Google" id="ProtNLM"/>
    </source>
</evidence>
<dbReference type="OrthoDB" id="9803716at2"/>
<sequence length="59" mass="7022">MNEEYTKLNQANTKQQKEIDLIRKEISNRTQNQLKEFAKKNPEIGLQKNKENKKYSPSL</sequence>
<dbReference type="EMBL" id="AZDX01000026">
    <property type="protein sequence ID" value="KRL06306.1"/>
    <property type="molecule type" value="Genomic_DNA"/>
</dbReference>
<proteinExistence type="predicted"/>
<name>A0A0R1MLP6_9LACO</name>
<dbReference type="AlphaFoldDB" id="A0A0R1MLP6"/>
<organism evidence="2 3">
    <name type="scientific">Liquorilactobacillus hordei DSM 19519</name>
    <dbReference type="NCBI Taxonomy" id="1423759"/>
    <lineage>
        <taxon>Bacteria</taxon>
        <taxon>Bacillati</taxon>
        <taxon>Bacillota</taxon>
        <taxon>Bacilli</taxon>
        <taxon>Lactobacillales</taxon>
        <taxon>Lactobacillaceae</taxon>
        <taxon>Liquorilactobacillus</taxon>
    </lineage>
</organism>
<dbReference type="GeneID" id="98309696"/>